<dbReference type="InterPro" id="IPR036640">
    <property type="entry name" value="ABC1_TM_sf"/>
</dbReference>
<dbReference type="GO" id="GO:0016887">
    <property type="term" value="F:ATP hydrolysis activity"/>
    <property type="evidence" value="ECO:0007669"/>
    <property type="project" value="InterPro"/>
</dbReference>
<keyword evidence="5 7" id="KW-1133">Transmembrane helix</keyword>
<evidence type="ECO:0000259" key="8">
    <source>
        <dbReference type="PROSITE" id="PS50893"/>
    </source>
</evidence>
<evidence type="ECO:0000256" key="1">
    <source>
        <dbReference type="ARBA" id="ARBA00004651"/>
    </source>
</evidence>
<dbReference type="AlphaFoldDB" id="A0A919J3G3"/>
<dbReference type="SMART" id="SM00382">
    <property type="entry name" value="AAA"/>
    <property type="match status" value="1"/>
</dbReference>
<feature type="transmembrane region" description="Helical" evidence="7">
    <location>
        <begin position="58"/>
        <end position="76"/>
    </location>
</feature>
<keyword evidence="6 7" id="KW-0472">Membrane</keyword>
<feature type="domain" description="ABC transporter" evidence="8">
    <location>
        <begin position="339"/>
        <end position="584"/>
    </location>
</feature>
<feature type="transmembrane region" description="Helical" evidence="7">
    <location>
        <begin position="158"/>
        <end position="175"/>
    </location>
</feature>
<keyword evidence="4" id="KW-0067">ATP-binding</keyword>
<reference evidence="9" key="1">
    <citation type="submission" date="2021-01" db="EMBL/GenBank/DDBJ databases">
        <title>Whole genome shotgun sequence of Actinoplanes ferrugineus NBRC 15555.</title>
        <authorList>
            <person name="Komaki H."/>
            <person name="Tamura T."/>
        </authorList>
    </citation>
    <scope>NUCLEOTIDE SEQUENCE</scope>
    <source>
        <strain evidence="9">NBRC 15555</strain>
    </source>
</reference>
<keyword evidence="10" id="KW-1185">Reference proteome</keyword>
<proteinExistence type="predicted"/>
<organism evidence="9 10">
    <name type="scientific">Paractinoplanes ferrugineus</name>
    <dbReference type="NCBI Taxonomy" id="113564"/>
    <lineage>
        <taxon>Bacteria</taxon>
        <taxon>Bacillati</taxon>
        <taxon>Actinomycetota</taxon>
        <taxon>Actinomycetes</taxon>
        <taxon>Micromonosporales</taxon>
        <taxon>Micromonosporaceae</taxon>
        <taxon>Paractinoplanes</taxon>
    </lineage>
</organism>
<dbReference type="InterPro" id="IPR039421">
    <property type="entry name" value="Type_1_exporter"/>
</dbReference>
<name>A0A919J3G3_9ACTN</name>
<evidence type="ECO:0000313" key="10">
    <source>
        <dbReference type="Proteomes" id="UP000598174"/>
    </source>
</evidence>
<dbReference type="InterPro" id="IPR003439">
    <property type="entry name" value="ABC_transporter-like_ATP-bd"/>
</dbReference>
<dbReference type="Pfam" id="PF00005">
    <property type="entry name" value="ABC_tran"/>
    <property type="match status" value="1"/>
</dbReference>
<dbReference type="Gene3D" id="3.40.50.300">
    <property type="entry name" value="P-loop containing nucleotide triphosphate hydrolases"/>
    <property type="match status" value="1"/>
</dbReference>
<dbReference type="InterPro" id="IPR027417">
    <property type="entry name" value="P-loop_NTPase"/>
</dbReference>
<evidence type="ECO:0000256" key="4">
    <source>
        <dbReference type="ARBA" id="ARBA00022840"/>
    </source>
</evidence>
<dbReference type="SUPFAM" id="SSF90123">
    <property type="entry name" value="ABC transporter transmembrane region"/>
    <property type="match status" value="1"/>
</dbReference>
<comment type="caution">
    <text evidence="9">The sequence shown here is derived from an EMBL/GenBank/DDBJ whole genome shotgun (WGS) entry which is preliminary data.</text>
</comment>
<dbReference type="GO" id="GO:0015421">
    <property type="term" value="F:ABC-type oligopeptide transporter activity"/>
    <property type="evidence" value="ECO:0007669"/>
    <property type="project" value="TreeGrafter"/>
</dbReference>
<sequence>MNRQWRLLVHMIRLSLRADRRTTVTAAALLLARSSIVALTGLSQRWLVDSSAAGNRNGVVAAVALGAFAFALGGAGSRVQTNMLLYLTTRVTIAVTTEIQQLSSGVPTITHLSRPEQLDRLERLRRSGNALAWLPWTALGAVAAGASVVVSVVLLASVHPLLTALTLLALPPLLAGRRATAALSRAQDECTELHRQEQLLHELCTRPGSAKELFVTGGGAELNRRADELWERSVVRQRNAQATAVGWQSVGWAVFTASIVAALLLVAELSSRGQASLGDAVLVFSLTVQLQSQIRFALEDVGRLAENGRLTDHYWWLRGYARDQRRGGAQPPAALAEGIVLDDLRFRYPGAPGDTLRGVDLRIPPGTTVALVGDNGAGKSTLVKLLAGLHEPTGGEIRVDGRPLREYDPRGWQSRVSGVMQDFTSFLLPVYVGIGVGDLPRLHDAAAVERAAVDAGADRFVAAMPQGFRTRLGRAFGGVDPSIGQWQRLALARGLMRRSPLLLVLDEPTAALDPQAEFDLFRRFVRQVEAARAGGSVTLLVSHRLTTVRLADLIVVLHDGAVAEVGDHRELMAAGGRYAAMFQLQKKAFAGKSDVIGNGDRERVE</sequence>
<dbReference type="PANTHER" id="PTHR43394">
    <property type="entry name" value="ATP-DEPENDENT PERMEASE MDL1, MITOCHONDRIAL"/>
    <property type="match status" value="1"/>
</dbReference>
<keyword evidence="3" id="KW-0547">Nucleotide-binding</keyword>
<evidence type="ECO:0000256" key="2">
    <source>
        <dbReference type="ARBA" id="ARBA00022692"/>
    </source>
</evidence>
<dbReference type="InterPro" id="IPR003593">
    <property type="entry name" value="AAA+_ATPase"/>
</dbReference>
<protein>
    <submittedName>
        <fullName evidence="9">ABC transporter permease</fullName>
    </submittedName>
</protein>
<evidence type="ECO:0000256" key="7">
    <source>
        <dbReference type="SAM" id="Phobius"/>
    </source>
</evidence>
<dbReference type="SUPFAM" id="SSF52540">
    <property type="entry name" value="P-loop containing nucleoside triphosphate hydrolases"/>
    <property type="match status" value="1"/>
</dbReference>
<dbReference type="RefSeq" id="WP_203819694.1">
    <property type="nucleotide sequence ID" value="NZ_BAAABP010000052.1"/>
</dbReference>
<dbReference type="PROSITE" id="PS50893">
    <property type="entry name" value="ABC_TRANSPORTER_2"/>
    <property type="match status" value="1"/>
</dbReference>
<accession>A0A919J3G3</accession>
<gene>
    <name evidence="9" type="ORF">Afe05nite_50900</name>
</gene>
<keyword evidence="2 7" id="KW-0812">Transmembrane</keyword>
<dbReference type="Gene3D" id="1.20.1560.10">
    <property type="entry name" value="ABC transporter type 1, transmembrane domain"/>
    <property type="match status" value="1"/>
</dbReference>
<dbReference type="GO" id="GO:0005524">
    <property type="term" value="F:ATP binding"/>
    <property type="evidence" value="ECO:0007669"/>
    <property type="project" value="UniProtKB-KW"/>
</dbReference>
<dbReference type="GO" id="GO:0005886">
    <property type="term" value="C:plasma membrane"/>
    <property type="evidence" value="ECO:0007669"/>
    <property type="project" value="UniProtKB-SubCell"/>
</dbReference>
<dbReference type="EMBL" id="BOMM01000047">
    <property type="protein sequence ID" value="GIE13250.1"/>
    <property type="molecule type" value="Genomic_DNA"/>
</dbReference>
<feature type="transmembrane region" description="Helical" evidence="7">
    <location>
        <begin position="245"/>
        <end position="267"/>
    </location>
</feature>
<comment type="subcellular location">
    <subcellularLocation>
        <location evidence="1">Cell membrane</location>
        <topology evidence="1">Multi-pass membrane protein</topology>
    </subcellularLocation>
</comment>
<evidence type="ECO:0000256" key="6">
    <source>
        <dbReference type="ARBA" id="ARBA00023136"/>
    </source>
</evidence>
<dbReference type="PANTHER" id="PTHR43394:SF1">
    <property type="entry name" value="ATP-BINDING CASSETTE SUB-FAMILY B MEMBER 10, MITOCHONDRIAL"/>
    <property type="match status" value="1"/>
</dbReference>
<evidence type="ECO:0000256" key="3">
    <source>
        <dbReference type="ARBA" id="ARBA00022741"/>
    </source>
</evidence>
<evidence type="ECO:0000256" key="5">
    <source>
        <dbReference type="ARBA" id="ARBA00022989"/>
    </source>
</evidence>
<dbReference type="Proteomes" id="UP000598174">
    <property type="component" value="Unassembled WGS sequence"/>
</dbReference>
<feature type="transmembrane region" description="Helical" evidence="7">
    <location>
        <begin position="130"/>
        <end position="152"/>
    </location>
</feature>
<evidence type="ECO:0000313" key="9">
    <source>
        <dbReference type="EMBL" id="GIE13250.1"/>
    </source>
</evidence>